<gene>
    <name evidence="1" type="ORF">F2P81_013780</name>
</gene>
<dbReference type="GO" id="GO:0005634">
    <property type="term" value="C:nucleus"/>
    <property type="evidence" value="ECO:0007669"/>
    <property type="project" value="TreeGrafter"/>
</dbReference>
<proteinExistence type="predicted"/>
<dbReference type="Pfam" id="PF15384">
    <property type="entry name" value="PAXX"/>
    <property type="match status" value="2"/>
</dbReference>
<organism evidence="1 2">
    <name type="scientific">Scophthalmus maximus</name>
    <name type="common">Turbot</name>
    <name type="synonym">Psetta maxima</name>
    <dbReference type="NCBI Taxonomy" id="52904"/>
    <lineage>
        <taxon>Eukaryota</taxon>
        <taxon>Metazoa</taxon>
        <taxon>Chordata</taxon>
        <taxon>Craniata</taxon>
        <taxon>Vertebrata</taxon>
        <taxon>Euteleostomi</taxon>
        <taxon>Actinopterygii</taxon>
        <taxon>Neopterygii</taxon>
        <taxon>Teleostei</taxon>
        <taxon>Neoteleostei</taxon>
        <taxon>Acanthomorphata</taxon>
        <taxon>Carangaria</taxon>
        <taxon>Pleuronectiformes</taxon>
        <taxon>Pleuronectoidei</taxon>
        <taxon>Scophthalmidae</taxon>
        <taxon>Scophthalmus</taxon>
    </lineage>
</organism>
<protein>
    <recommendedName>
        <fullName evidence="3">DUF4610 domain containing protein</fullName>
    </recommendedName>
</protein>
<dbReference type="InterPro" id="IPR027873">
    <property type="entry name" value="PAXX"/>
</dbReference>
<accession>A0A6A4SRP9</accession>
<dbReference type="AlphaFoldDB" id="A0A6A4SRP9"/>
<evidence type="ECO:0008006" key="3">
    <source>
        <dbReference type="Google" id="ProtNLM"/>
    </source>
</evidence>
<name>A0A6A4SRP9_SCOMX</name>
<dbReference type="GO" id="GO:0006303">
    <property type="term" value="P:double-strand break repair via nonhomologous end joining"/>
    <property type="evidence" value="ECO:0007669"/>
    <property type="project" value="InterPro"/>
</dbReference>
<dbReference type="EMBL" id="VEVO01000012">
    <property type="protein sequence ID" value="KAF0033714.1"/>
    <property type="molecule type" value="Genomic_DNA"/>
</dbReference>
<dbReference type="GO" id="GO:0070419">
    <property type="term" value="C:nonhomologous end joining complex"/>
    <property type="evidence" value="ECO:0007669"/>
    <property type="project" value="TreeGrafter"/>
</dbReference>
<sequence length="236" mass="25798">MNMNMNMNVRSSQTSYCTVLDGKSRCKYVCYTRRRNDGAFCVCLTDAADVWSTEYTEDALSQFRQRFALKSTEDYLLKLRSACGSGDVSVVVHDAGAELRVGSGPGALSVGLSRLEGPQAAEELRELLFRMADSIAQLDSKCTLFFEQLSSGFELTATCVGAECVLSSPPVRPPTVSPVKNSLRYQTDFEPRQQQSCAPSVTVKRRAPGASLINPGTKKFSSSACVLNNDVTRYVI</sequence>
<dbReference type="Proteomes" id="UP000438429">
    <property type="component" value="Unassembled WGS sequence"/>
</dbReference>
<dbReference type="PANTHER" id="PTHR28586">
    <property type="entry name" value="PROTEIN PAXX"/>
    <property type="match status" value="1"/>
</dbReference>
<evidence type="ECO:0000313" key="1">
    <source>
        <dbReference type="EMBL" id="KAF0033714.1"/>
    </source>
</evidence>
<comment type="caution">
    <text evidence="1">The sequence shown here is derived from an EMBL/GenBank/DDBJ whole genome shotgun (WGS) entry which is preliminary data.</text>
</comment>
<dbReference type="GO" id="GO:0060090">
    <property type="term" value="F:molecular adaptor activity"/>
    <property type="evidence" value="ECO:0007669"/>
    <property type="project" value="TreeGrafter"/>
</dbReference>
<dbReference type="GO" id="GO:0035861">
    <property type="term" value="C:site of double-strand break"/>
    <property type="evidence" value="ECO:0007669"/>
    <property type="project" value="TreeGrafter"/>
</dbReference>
<dbReference type="PANTHER" id="PTHR28586:SF1">
    <property type="entry name" value="PROTEIN PAXX"/>
    <property type="match status" value="1"/>
</dbReference>
<dbReference type="CDD" id="cd22286">
    <property type="entry name" value="HD_PAXX_N"/>
    <property type="match status" value="1"/>
</dbReference>
<reference evidence="1 2" key="1">
    <citation type="submission" date="2019-06" db="EMBL/GenBank/DDBJ databases">
        <title>Draft genomes of female and male turbot (Scophthalmus maximus).</title>
        <authorList>
            <person name="Xu H."/>
            <person name="Xu X.-W."/>
            <person name="Shao C."/>
            <person name="Chen S."/>
        </authorList>
    </citation>
    <scope>NUCLEOTIDE SEQUENCE [LARGE SCALE GENOMIC DNA]</scope>
    <source>
        <strain evidence="1">Ysfricsl-2016a</strain>
        <tissue evidence="1">Blood</tissue>
    </source>
</reference>
<dbReference type="InterPro" id="IPR054134">
    <property type="entry name" value="PAXX_N"/>
</dbReference>
<evidence type="ECO:0000313" key="2">
    <source>
        <dbReference type="Proteomes" id="UP000438429"/>
    </source>
</evidence>